<dbReference type="EMBL" id="CP057295">
    <property type="protein sequence ID" value="QMF70508.1"/>
    <property type="molecule type" value="Genomic_DNA"/>
</dbReference>
<geneLocation type="plasmid" evidence="2">
    <name>prhb30-c10_3</name>
</geneLocation>
<dbReference type="InterPro" id="IPR009913">
    <property type="entry name" value="TraP"/>
</dbReference>
<evidence type="ECO:0000313" key="1">
    <source>
        <dbReference type="EMBL" id="QMF70508.1"/>
    </source>
</evidence>
<sequence length="159" mass="17778">MENIPFFRRTCSAARYVVACVLRGLSWCLMYTIILPLGTMALMALLVLWKDNTTPGKLLAQEIEYVRDRTPAGLYPVRYCTDNLGSDLAMPPSVTCGFRRGDAAEYARETDRSLMQRGSALWAILALVYASLALFISETVMLFPLGVVTIFVILLYFCS</sequence>
<dbReference type="Proteomes" id="UP000512322">
    <property type="component" value="Plasmid pRHB30-C10_3"/>
</dbReference>
<dbReference type="RefSeq" id="WP_106426290.1">
    <property type="nucleotide sequence ID" value="NZ_BFNL01000024.1"/>
</dbReference>
<name>A0A7H9SEK2_ECOLX</name>
<organism evidence="1 2">
    <name type="scientific">Escherichia coli</name>
    <dbReference type="NCBI Taxonomy" id="562"/>
    <lineage>
        <taxon>Bacteria</taxon>
        <taxon>Pseudomonadati</taxon>
        <taxon>Pseudomonadota</taxon>
        <taxon>Gammaproteobacteria</taxon>
        <taxon>Enterobacterales</taxon>
        <taxon>Enterobacteriaceae</taxon>
        <taxon>Escherichia</taxon>
    </lineage>
</organism>
<keyword evidence="1" id="KW-0614">Plasmid</keyword>
<protein>
    <submittedName>
        <fullName evidence="1">Protein TraP</fullName>
    </submittedName>
</protein>
<accession>A0A7H9SEK2</accession>
<reference evidence="1 2" key="1">
    <citation type="submission" date="2020-06" db="EMBL/GenBank/DDBJ databases">
        <title>REHAB project genomes.</title>
        <authorList>
            <person name="Shaw L.P."/>
        </authorList>
    </citation>
    <scope>NUCLEOTIDE SEQUENCE [LARGE SCALE GENOMIC DNA]</scope>
    <source>
        <strain evidence="1 2">RHB30-C10</strain>
        <plasmid evidence="2">prhb30-c10_3</plasmid>
    </source>
</reference>
<evidence type="ECO:0000313" key="2">
    <source>
        <dbReference type="Proteomes" id="UP000512322"/>
    </source>
</evidence>
<dbReference type="Pfam" id="PF07296">
    <property type="entry name" value="TraP"/>
    <property type="match status" value="1"/>
</dbReference>
<proteinExistence type="predicted"/>
<dbReference type="AlphaFoldDB" id="A0A7H9SEK2"/>
<gene>
    <name evidence="1" type="ORF">HVY77_27180</name>
</gene>